<keyword evidence="1" id="KW-0472">Membrane</keyword>
<sequence>MTFAQRKAGLQLLQYIFCNYIFWLMFAVLACKAPQTSEIDTVRTPQEREAQTLAVAGQSGQCGQWSLWSLWRPGRSRDARLASLSPMAAKTPTAEAGAAYRIVRRRYSETAFPSAGRALLTEGDRFTSLHPQAHPWAQLTATAYEVSIHQLRFRVPPVHGRQ</sequence>
<evidence type="ECO:0000313" key="2">
    <source>
        <dbReference type="EMBL" id="PYH96002.1"/>
    </source>
</evidence>
<dbReference type="PROSITE" id="PS51257">
    <property type="entry name" value="PROKAR_LIPOPROTEIN"/>
    <property type="match status" value="1"/>
</dbReference>
<evidence type="ECO:0000313" key="3">
    <source>
        <dbReference type="Proteomes" id="UP000247810"/>
    </source>
</evidence>
<reference evidence="2 3" key="1">
    <citation type="submission" date="2018-02" db="EMBL/GenBank/DDBJ databases">
        <title>The genomes of Aspergillus section Nigri reveals drivers in fungal speciation.</title>
        <authorList>
            <consortium name="DOE Joint Genome Institute"/>
            <person name="Vesth T.C."/>
            <person name="Nybo J."/>
            <person name="Theobald S."/>
            <person name="Brandl J."/>
            <person name="Frisvad J.C."/>
            <person name="Nielsen K.F."/>
            <person name="Lyhne E.K."/>
            <person name="Kogle M.E."/>
            <person name="Kuo A."/>
            <person name="Riley R."/>
            <person name="Clum A."/>
            <person name="Nolan M."/>
            <person name="Lipzen A."/>
            <person name="Salamov A."/>
            <person name="Henrissat B."/>
            <person name="Wiebenga A."/>
            <person name="De vries R.P."/>
            <person name="Grigoriev I.V."/>
            <person name="Mortensen U.H."/>
            <person name="Andersen M.R."/>
            <person name="Baker S.E."/>
        </authorList>
    </citation>
    <scope>NUCLEOTIDE SEQUENCE [LARGE SCALE GENOMIC DNA]</scope>
    <source>
        <strain evidence="2 3">CBS 707.79</strain>
    </source>
</reference>
<keyword evidence="1" id="KW-0812">Transmembrane</keyword>
<dbReference type="Proteomes" id="UP000247810">
    <property type="component" value="Unassembled WGS sequence"/>
</dbReference>
<evidence type="ECO:0000256" key="1">
    <source>
        <dbReference type="SAM" id="Phobius"/>
    </source>
</evidence>
<protein>
    <submittedName>
        <fullName evidence="2">Uncharacterized protein</fullName>
    </submittedName>
</protein>
<proteinExistence type="predicted"/>
<feature type="transmembrane region" description="Helical" evidence="1">
    <location>
        <begin position="12"/>
        <end position="30"/>
    </location>
</feature>
<organism evidence="2 3">
    <name type="scientific">Aspergillus ellipticus CBS 707.79</name>
    <dbReference type="NCBI Taxonomy" id="1448320"/>
    <lineage>
        <taxon>Eukaryota</taxon>
        <taxon>Fungi</taxon>
        <taxon>Dikarya</taxon>
        <taxon>Ascomycota</taxon>
        <taxon>Pezizomycotina</taxon>
        <taxon>Eurotiomycetes</taxon>
        <taxon>Eurotiomycetidae</taxon>
        <taxon>Eurotiales</taxon>
        <taxon>Aspergillaceae</taxon>
        <taxon>Aspergillus</taxon>
        <taxon>Aspergillus subgen. Circumdati</taxon>
    </lineage>
</organism>
<keyword evidence="1" id="KW-1133">Transmembrane helix</keyword>
<name>A0A319EWM5_9EURO</name>
<dbReference type="VEuPathDB" id="FungiDB:BO71DRAFT_397510"/>
<dbReference type="EMBL" id="KZ825844">
    <property type="protein sequence ID" value="PYH96002.1"/>
    <property type="molecule type" value="Genomic_DNA"/>
</dbReference>
<keyword evidence="3" id="KW-1185">Reference proteome</keyword>
<accession>A0A319EWM5</accession>
<gene>
    <name evidence="2" type="ORF">BO71DRAFT_397510</name>
</gene>
<dbReference type="AlphaFoldDB" id="A0A319EWM5"/>